<dbReference type="EMBL" id="BONX01000053">
    <property type="protein sequence ID" value="GIH00491.1"/>
    <property type="molecule type" value="Genomic_DNA"/>
</dbReference>
<gene>
    <name evidence="1" type="ORF">Pma05_70630</name>
</gene>
<dbReference type="RefSeq" id="WP_203861789.1">
    <property type="nucleotide sequence ID" value="NZ_BAAAZQ010000023.1"/>
</dbReference>
<keyword evidence="2" id="KW-1185">Reference proteome</keyword>
<dbReference type="Proteomes" id="UP000621500">
    <property type="component" value="Unassembled WGS sequence"/>
</dbReference>
<reference evidence="1 2" key="1">
    <citation type="submission" date="2021-01" db="EMBL/GenBank/DDBJ databases">
        <title>Whole genome shotgun sequence of Plantactinospora mayteni NBRC 109088.</title>
        <authorList>
            <person name="Komaki H."/>
            <person name="Tamura T."/>
        </authorList>
    </citation>
    <scope>NUCLEOTIDE SEQUENCE [LARGE SCALE GENOMIC DNA]</scope>
    <source>
        <strain evidence="1 2">NBRC 109088</strain>
    </source>
</reference>
<evidence type="ECO:0000313" key="1">
    <source>
        <dbReference type="EMBL" id="GIH00491.1"/>
    </source>
</evidence>
<comment type="caution">
    <text evidence="1">The sequence shown here is derived from an EMBL/GenBank/DDBJ whole genome shotgun (WGS) entry which is preliminary data.</text>
</comment>
<organism evidence="1 2">
    <name type="scientific">Plantactinospora mayteni</name>
    <dbReference type="NCBI Taxonomy" id="566021"/>
    <lineage>
        <taxon>Bacteria</taxon>
        <taxon>Bacillati</taxon>
        <taxon>Actinomycetota</taxon>
        <taxon>Actinomycetes</taxon>
        <taxon>Micromonosporales</taxon>
        <taxon>Micromonosporaceae</taxon>
        <taxon>Plantactinospora</taxon>
    </lineage>
</organism>
<sequence length="57" mass="6392">MFRHDLLKSSHLGLRDTSLPLFRFLTDLVTQARPEPEPPNQVVTGALWASLHGIAQL</sequence>
<accession>A0ABQ4F0P2</accession>
<name>A0ABQ4F0P2_9ACTN</name>
<proteinExistence type="predicted"/>
<evidence type="ECO:0000313" key="2">
    <source>
        <dbReference type="Proteomes" id="UP000621500"/>
    </source>
</evidence>
<protein>
    <submittedName>
        <fullName evidence="1">Uncharacterized protein</fullName>
    </submittedName>
</protein>